<organism evidence="1 2">
    <name type="scientific">Parapedobacter defluvii</name>
    <dbReference type="NCBI Taxonomy" id="2045106"/>
    <lineage>
        <taxon>Bacteria</taxon>
        <taxon>Pseudomonadati</taxon>
        <taxon>Bacteroidota</taxon>
        <taxon>Sphingobacteriia</taxon>
        <taxon>Sphingobacteriales</taxon>
        <taxon>Sphingobacteriaceae</taxon>
        <taxon>Parapedobacter</taxon>
    </lineage>
</organism>
<proteinExistence type="predicted"/>
<evidence type="ECO:0000313" key="1">
    <source>
        <dbReference type="EMBL" id="GGC14522.1"/>
    </source>
</evidence>
<accession>A0ABQ1L300</accession>
<protein>
    <recommendedName>
        <fullName evidence="3">Helix-turn-helix domain-containing protein</fullName>
    </recommendedName>
</protein>
<keyword evidence="2" id="KW-1185">Reference proteome</keyword>
<evidence type="ECO:0000313" key="2">
    <source>
        <dbReference type="Proteomes" id="UP000597338"/>
    </source>
</evidence>
<comment type="caution">
    <text evidence="1">The sequence shown here is derived from an EMBL/GenBank/DDBJ whole genome shotgun (WGS) entry which is preliminary data.</text>
</comment>
<dbReference type="EMBL" id="BMIK01000001">
    <property type="protein sequence ID" value="GGC14522.1"/>
    <property type="molecule type" value="Genomic_DNA"/>
</dbReference>
<dbReference type="RefSeq" id="WP_188746634.1">
    <property type="nucleotide sequence ID" value="NZ_BMIK01000001.1"/>
</dbReference>
<reference evidence="2" key="1">
    <citation type="journal article" date="2019" name="Int. J. Syst. Evol. Microbiol.">
        <title>The Global Catalogue of Microorganisms (GCM) 10K type strain sequencing project: providing services to taxonomists for standard genome sequencing and annotation.</title>
        <authorList>
            <consortium name="The Broad Institute Genomics Platform"/>
            <consortium name="The Broad Institute Genome Sequencing Center for Infectious Disease"/>
            <person name="Wu L."/>
            <person name="Ma J."/>
        </authorList>
    </citation>
    <scope>NUCLEOTIDE SEQUENCE [LARGE SCALE GENOMIC DNA]</scope>
    <source>
        <strain evidence="2">CGMCC 1.15342</strain>
    </source>
</reference>
<sequence>MRCRAVFLKADGLSSAKAAEQTDMSLVSVNAWVKRFALKQHNELFEGITGVDISHPFFAHINWKPEMIDEWKRLIYPHT</sequence>
<name>A0ABQ1L300_9SPHI</name>
<evidence type="ECO:0008006" key="3">
    <source>
        <dbReference type="Google" id="ProtNLM"/>
    </source>
</evidence>
<dbReference type="Proteomes" id="UP000597338">
    <property type="component" value="Unassembled WGS sequence"/>
</dbReference>
<gene>
    <name evidence="1" type="ORF">GCM10011386_02810</name>
</gene>